<feature type="transmembrane region" description="Helical" evidence="1">
    <location>
        <begin position="6"/>
        <end position="24"/>
    </location>
</feature>
<dbReference type="EMBL" id="AZBU02000004">
    <property type="protein sequence ID" value="TKR82775.1"/>
    <property type="molecule type" value="Genomic_DNA"/>
</dbReference>
<organism evidence="2 3">
    <name type="scientific">Steinernema carpocapsae</name>
    <name type="common">Entomopathogenic nematode</name>
    <dbReference type="NCBI Taxonomy" id="34508"/>
    <lineage>
        <taxon>Eukaryota</taxon>
        <taxon>Metazoa</taxon>
        <taxon>Ecdysozoa</taxon>
        <taxon>Nematoda</taxon>
        <taxon>Chromadorea</taxon>
        <taxon>Rhabditida</taxon>
        <taxon>Tylenchina</taxon>
        <taxon>Panagrolaimomorpha</taxon>
        <taxon>Strongyloidoidea</taxon>
        <taxon>Steinernematidae</taxon>
        <taxon>Steinernema</taxon>
    </lineage>
</organism>
<feature type="transmembrane region" description="Helical" evidence="1">
    <location>
        <begin position="36"/>
        <end position="57"/>
    </location>
</feature>
<dbReference type="Proteomes" id="UP000298663">
    <property type="component" value="Unassembled WGS sequence"/>
</dbReference>
<keyword evidence="1" id="KW-1133">Transmembrane helix</keyword>
<name>A0A4V6A3G2_STECR</name>
<reference evidence="2 3" key="1">
    <citation type="journal article" date="2015" name="Genome Biol.">
        <title>Comparative genomics of Steinernema reveals deeply conserved gene regulatory networks.</title>
        <authorList>
            <person name="Dillman A.R."/>
            <person name="Macchietto M."/>
            <person name="Porter C.F."/>
            <person name="Rogers A."/>
            <person name="Williams B."/>
            <person name="Antoshechkin I."/>
            <person name="Lee M.M."/>
            <person name="Goodwin Z."/>
            <person name="Lu X."/>
            <person name="Lewis E.E."/>
            <person name="Goodrich-Blair H."/>
            <person name="Stock S.P."/>
            <person name="Adams B.J."/>
            <person name="Sternberg P.W."/>
            <person name="Mortazavi A."/>
        </authorList>
    </citation>
    <scope>NUCLEOTIDE SEQUENCE [LARGE SCALE GENOMIC DNA]</scope>
    <source>
        <strain evidence="2 3">ALL</strain>
    </source>
</reference>
<evidence type="ECO:0000256" key="1">
    <source>
        <dbReference type="SAM" id="Phobius"/>
    </source>
</evidence>
<keyword evidence="3" id="KW-1185">Reference proteome</keyword>
<reference evidence="2 3" key="2">
    <citation type="journal article" date="2019" name="G3 (Bethesda)">
        <title>Hybrid Assembly of the Genome of the Entomopathogenic Nematode Steinernema carpocapsae Identifies the X-Chromosome.</title>
        <authorList>
            <person name="Serra L."/>
            <person name="Macchietto M."/>
            <person name="Macias-Munoz A."/>
            <person name="McGill C.J."/>
            <person name="Rodriguez I.M."/>
            <person name="Rodriguez B."/>
            <person name="Murad R."/>
            <person name="Mortazavi A."/>
        </authorList>
    </citation>
    <scope>NUCLEOTIDE SEQUENCE [LARGE SCALE GENOMIC DNA]</scope>
    <source>
        <strain evidence="2 3">ALL</strain>
    </source>
</reference>
<proteinExistence type="predicted"/>
<gene>
    <name evidence="2" type="ORF">L596_016454</name>
</gene>
<accession>A0A4V6A3G2</accession>
<evidence type="ECO:0000313" key="3">
    <source>
        <dbReference type="Proteomes" id="UP000298663"/>
    </source>
</evidence>
<protein>
    <submittedName>
        <fullName evidence="2">Uncharacterized protein</fullName>
    </submittedName>
</protein>
<keyword evidence="1" id="KW-0812">Transmembrane</keyword>
<keyword evidence="1" id="KW-0472">Membrane</keyword>
<comment type="caution">
    <text evidence="2">The sequence shown here is derived from an EMBL/GenBank/DDBJ whole genome shotgun (WGS) entry which is preliminary data.</text>
</comment>
<evidence type="ECO:0000313" key="2">
    <source>
        <dbReference type="EMBL" id="TKR82775.1"/>
    </source>
</evidence>
<dbReference type="AlphaFoldDB" id="A0A4V6A3G2"/>
<sequence length="100" mass="11494">MVLIMILIIFRFAALVVAVAFFGWNLESSTYGKMQTAYLVVYSSMSIIISVFLLPILKYFASVVWRCANYLDEQGISKEDKQDQKQQFEEDIGCARTTYI</sequence>